<dbReference type="InterPro" id="IPR056304">
    <property type="entry name" value="Lip-like_C"/>
</dbReference>
<evidence type="ECO:0000256" key="4">
    <source>
        <dbReference type="ARBA" id="ARBA00022525"/>
    </source>
</evidence>
<evidence type="ECO:0000256" key="3">
    <source>
        <dbReference type="ARBA" id="ARBA00013279"/>
    </source>
</evidence>
<dbReference type="GO" id="GO:0004806">
    <property type="term" value="F:triacylglycerol lipase activity"/>
    <property type="evidence" value="ECO:0007669"/>
    <property type="project" value="UniProtKB-EC"/>
</dbReference>
<evidence type="ECO:0000313" key="11">
    <source>
        <dbReference type="Proteomes" id="UP000227088"/>
    </source>
</evidence>
<reference evidence="11" key="1">
    <citation type="journal article" date="2017" name="Proc. Natl. Acad. Sci. U.S.A.">
        <title>Simulation of Deepwater Horizon oil plume reveals substrate specialization within a complex community of hydrocarbon degraders.</title>
        <authorList>
            <person name="Hu P."/>
            <person name="Dubinsky E.A."/>
            <person name="Probst A.J."/>
            <person name="Wang J."/>
            <person name="Sieber C.M.K."/>
            <person name="Tom L.M."/>
            <person name="Gardinali P."/>
            <person name="Banfield J.F."/>
            <person name="Atlas R.M."/>
            <person name="Andersen G.L."/>
        </authorList>
    </citation>
    <scope>NUCLEOTIDE SEQUENCE [LARGE SCALE GENOMIC DNA]</scope>
</reference>
<dbReference type="Gene3D" id="3.40.50.1820">
    <property type="entry name" value="alpha/beta hydrolase"/>
    <property type="match status" value="1"/>
</dbReference>
<feature type="domain" description="Lipase-like C-terminal" evidence="9">
    <location>
        <begin position="47"/>
        <end position="417"/>
    </location>
</feature>
<keyword evidence="5 8" id="KW-0732">Signal</keyword>
<comment type="subcellular location">
    <subcellularLocation>
        <location evidence="2">Secreted</location>
    </subcellularLocation>
</comment>
<dbReference type="SUPFAM" id="SSF53474">
    <property type="entry name" value="alpha/beta-Hydrolases"/>
    <property type="match status" value="1"/>
</dbReference>
<dbReference type="Pfam" id="PF24708">
    <property type="entry name" value="Lip_C"/>
    <property type="match status" value="1"/>
</dbReference>
<accession>A0A1Y5HZ68</accession>
<name>A0A1Y5HZ68_OLEAN</name>
<feature type="signal peptide" evidence="8">
    <location>
        <begin position="1"/>
        <end position="32"/>
    </location>
</feature>
<organism evidence="10 11">
    <name type="scientific">Oleispira antarctica</name>
    <dbReference type="NCBI Taxonomy" id="188908"/>
    <lineage>
        <taxon>Bacteria</taxon>
        <taxon>Pseudomonadati</taxon>
        <taxon>Pseudomonadota</taxon>
        <taxon>Gammaproteobacteria</taxon>
        <taxon>Oceanospirillales</taxon>
        <taxon>Oceanospirillaceae</taxon>
        <taxon>Oleispira</taxon>
    </lineage>
</organism>
<dbReference type="Proteomes" id="UP000227088">
    <property type="component" value="Unassembled WGS sequence"/>
</dbReference>
<dbReference type="InterPro" id="IPR029058">
    <property type="entry name" value="AB_hydrolase_fold"/>
</dbReference>
<evidence type="ECO:0000256" key="8">
    <source>
        <dbReference type="SAM" id="SignalP"/>
    </source>
</evidence>
<sequence length="435" mass="49382">MKNQLLTMVKIKLTLLTFCLCFGSLQSVNVNAKDIQGPPDPIGPRQNHSPIILLHGFTGWGRDEALDFNYWGGIVDVQEHLKEHNFQVFTTASGPISSSWDRACEIYAQIKGGTVDYGKAHSENHGHDRFGKTFAGYYPEWGELDRESKTIKKVHLIAHSQGGLDSRIMIQLLNKGHLAEQKSLAMNKDDLSPLFRGNNDWVHSVTTLSTPHDGTTLASSVFRILPNHQEVLTYLSSTWSAFGLPAYDWKLSQWGLERGEEEEYDDFTQRVQNSHFWRATRDNAGWYLSPEGARETNEWVKAQPNVYYFSYGSQQTSEAWFSDDHEPDIGMFAIFRPFAKWMGEYTQDSPNRVIIDKAWFANDGIVNTISMDGPKNNSTDQIVAYGGEPMLGVWNDMGVMQGWDHFDYLGQFNSDYGDPRPFFDKLAHFVGALPE</sequence>
<dbReference type="GO" id="GO:0006629">
    <property type="term" value="P:lipid metabolic process"/>
    <property type="evidence" value="ECO:0007669"/>
    <property type="project" value="UniProtKB-KW"/>
</dbReference>
<evidence type="ECO:0000259" key="9">
    <source>
        <dbReference type="Pfam" id="PF24708"/>
    </source>
</evidence>
<comment type="catalytic activity">
    <reaction evidence="1">
        <text>a triacylglycerol + H2O = a diacylglycerol + a fatty acid + H(+)</text>
        <dbReference type="Rhea" id="RHEA:12044"/>
        <dbReference type="ChEBI" id="CHEBI:15377"/>
        <dbReference type="ChEBI" id="CHEBI:15378"/>
        <dbReference type="ChEBI" id="CHEBI:17855"/>
        <dbReference type="ChEBI" id="CHEBI:18035"/>
        <dbReference type="ChEBI" id="CHEBI:28868"/>
        <dbReference type="EC" id="3.1.1.3"/>
    </reaction>
</comment>
<dbReference type="GO" id="GO:0005576">
    <property type="term" value="C:extracellular region"/>
    <property type="evidence" value="ECO:0007669"/>
    <property type="project" value="UniProtKB-SubCell"/>
</dbReference>
<evidence type="ECO:0000256" key="6">
    <source>
        <dbReference type="ARBA" id="ARBA00022801"/>
    </source>
</evidence>
<gene>
    <name evidence="10" type="ORF">A9R00_02155</name>
</gene>
<keyword evidence="6" id="KW-0378">Hydrolase</keyword>
<proteinExistence type="predicted"/>
<comment type="caution">
    <text evidence="10">The sequence shown here is derived from an EMBL/GenBank/DDBJ whole genome shotgun (WGS) entry which is preliminary data.</text>
</comment>
<dbReference type="PANTHER" id="PTHR34043:SF3">
    <property type="entry name" value="ALPHA_BETA-HYDROLASES SUPERFAMILY PROTEIN"/>
    <property type="match status" value="1"/>
</dbReference>
<dbReference type="EMBL" id="MABE01000126">
    <property type="protein sequence ID" value="OUS41194.1"/>
    <property type="molecule type" value="Genomic_DNA"/>
</dbReference>
<dbReference type="EC" id="3.1.1.3" evidence="3"/>
<evidence type="ECO:0000256" key="5">
    <source>
        <dbReference type="ARBA" id="ARBA00022729"/>
    </source>
</evidence>
<feature type="chain" id="PRO_5011966465" description="triacylglycerol lipase" evidence="8">
    <location>
        <begin position="33"/>
        <end position="435"/>
    </location>
</feature>
<keyword evidence="7" id="KW-0443">Lipid metabolism</keyword>
<evidence type="ECO:0000313" key="10">
    <source>
        <dbReference type="EMBL" id="OUS41194.1"/>
    </source>
</evidence>
<protein>
    <recommendedName>
        <fullName evidence="3">triacylglycerol lipase</fullName>
        <ecNumber evidence="3">3.1.1.3</ecNumber>
    </recommendedName>
</protein>
<evidence type="ECO:0000256" key="2">
    <source>
        <dbReference type="ARBA" id="ARBA00004613"/>
    </source>
</evidence>
<dbReference type="SMR" id="A0A1Y5HZ68"/>
<evidence type="ECO:0000256" key="1">
    <source>
        <dbReference type="ARBA" id="ARBA00001024"/>
    </source>
</evidence>
<keyword evidence="4" id="KW-0964">Secreted</keyword>
<dbReference type="AlphaFoldDB" id="A0A1Y5HZ68"/>
<dbReference type="PANTHER" id="PTHR34043">
    <property type="entry name" value="ALPHA/BETA-HYDROLASES SUPERFAMILY PROTEIN"/>
    <property type="match status" value="1"/>
</dbReference>
<evidence type="ECO:0000256" key="7">
    <source>
        <dbReference type="ARBA" id="ARBA00023098"/>
    </source>
</evidence>